<dbReference type="Proteomes" id="UP000006701">
    <property type="component" value="Unassembled WGS sequence"/>
</dbReference>
<evidence type="ECO:0000313" key="2">
    <source>
        <dbReference type="EMBL" id="EAW06849.1"/>
    </source>
</evidence>
<dbReference type="GO" id="GO:0050151">
    <property type="term" value="F:oleate hydratase activity"/>
    <property type="evidence" value="ECO:0007669"/>
    <property type="project" value="InterPro"/>
</dbReference>
<dbReference type="EMBL" id="DS027060">
    <property type="protein sequence ID" value="EAW06849.1"/>
    <property type="molecule type" value="Genomic_DNA"/>
</dbReference>
<evidence type="ECO:0000313" key="3">
    <source>
        <dbReference type="Proteomes" id="UP000006701"/>
    </source>
</evidence>
<dbReference type="GO" id="GO:0071949">
    <property type="term" value="F:FAD binding"/>
    <property type="evidence" value="ECO:0007669"/>
    <property type="project" value="InterPro"/>
</dbReference>
<dbReference type="GO" id="GO:0006631">
    <property type="term" value="P:fatty acid metabolic process"/>
    <property type="evidence" value="ECO:0007669"/>
    <property type="project" value="InterPro"/>
</dbReference>
<feature type="compositionally biased region" description="Basic and acidic residues" evidence="1">
    <location>
        <begin position="105"/>
        <end position="120"/>
    </location>
</feature>
<gene>
    <name evidence="2" type="ORF">ACLA_085440</name>
</gene>
<dbReference type="HOGENOM" id="CLU_024043_2_0_1"/>
<dbReference type="PANTHER" id="PTHR37417">
    <property type="entry name" value="67 KDA MYOSIN-CROSS-REACTIVE ANTIGEN FAMILY PROTEIN (AFU_ORTHOLOGUE AFUA_5G09970)"/>
    <property type="match status" value="1"/>
</dbReference>
<keyword evidence="3" id="KW-1185">Reference proteome</keyword>
<dbReference type="OrthoDB" id="545169at2759"/>
<accession>A1CU62</accession>
<dbReference type="Pfam" id="PF06100">
    <property type="entry name" value="MCRA"/>
    <property type="match status" value="1"/>
</dbReference>
<dbReference type="VEuPathDB" id="FungiDB:ACLA_085440"/>
<dbReference type="InterPro" id="IPR036188">
    <property type="entry name" value="FAD/NAD-bd_sf"/>
</dbReference>
<dbReference type="KEGG" id="act:ACLA_085440"/>
<dbReference type="SUPFAM" id="SSF51905">
    <property type="entry name" value="FAD/NAD(P)-binding domain"/>
    <property type="match status" value="1"/>
</dbReference>
<dbReference type="OMA" id="YENFWEL"/>
<evidence type="ECO:0000256" key="1">
    <source>
        <dbReference type="SAM" id="MobiDB-lite"/>
    </source>
</evidence>
<dbReference type="PANTHER" id="PTHR37417:SF4">
    <property type="entry name" value="67 KDA MYOSIN-CROSS-REACTIVE ANTIGEN FAMILY PROTEIN (AFU_ORTHOLOGUE AFUA_3G03570)"/>
    <property type="match status" value="1"/>
</dbReference>
<sequence length="532" mass="59521">MREIRDPQKVQAWLIGSGIESLAAAVHLIHDAHVPGPNIHILDLHRGSGGRLKTTGDATNGYFLPVDCHPYFHGPCTERLLSLIPSDESQHASLMDAVNAYSEQRPPHEAHTRAVRRGESGPEVSHTPGFQLDVKHRMDLIWFLMETEHALGAKEINQAFDLAFFDTEFWKIWSTTFELQPWHSAVEFHRHLRKYLENIRSLKSVKTFHRTRYNLYDSIVRPLTSHLQSQGVDFRFNVQVTGLDTASSNDPTTVSEIHFRKYDSEEECRVSLSPSDICIAILGSTTTNSAMGSDDSPPPYLSAHWEDLLISEWGLWQALSRQSAIFGDPTCFLPRAVQASVESFTTTLHNPDFLRLIQNLTRDKQETDASLSLRDSNWGLTLSIPPQPVFPDQPEDVHVVLGYALSPASEGNFIRKHMFACSGREIFEEVLRHLGFPVELILPASSTIPCGLPLGTAPFLSREKGDRPRVIPANTTNIACVGQFVEIAEDTTLSLEYSVRGAQMAVSGLMGTPRVTGAIKKNILWEVFDLLK</sequence>
<dbReference type="eggNOG" id="ENOG502QRWG">
    <property type="taxonomic scope" value="Eukaryota"/>
</dbReference>
<protein>
    <submittedName>
        <fullName evidence="2">Streptococcal 67 kDa myosin-cross-reactive antigen like family protein</fullName>
    </submittedName>
</protein>
<dbReference type="RefSeq" id="XP_001268275.1">
    <property type="nucleotide sequence ID" value="XM_001268274.1"/>
</dbReference>
<feature type="region of interest" description="Disordered" evidence="1">
    <location>
        <begin position="100"/>
        <end position="129"/>
    </location>
</feature>
<name>A1CU62_ASPCL</name>
<dbReference type="Gene3D" id="3.50.50.60">
    <property type="entry name" value="FAD/NAD(P)-binding domain"/>
    <property type="match status" value="3"/>
</dbReference>
<dbReference type="GeneID" id="4700317"/>
<dbReference type="STRING" id="344612.A1CU62"/>
<dbReference type="AlphaFoldDB" id="A1CU62"/>
<proteinExistence type="predicted"/>
<reference evidence="2 3" key="1">
    <citation type="journal article" date="2008" name="PLoS Genet.">
        <title>Genomic islands in the pathogenic filamentous fungus Aspergillus fumigatus.</title>
        <authorList>
            <person name="Fedorova N.D."/>
            <person name="Khaldi N."/>
            <person name="Joardar V.S."/>
            <person name="Maiti R."/>
            <person name="Amedeo P."/>
            <person name="Anderson M.J."/>
            <person name="Crabtree J."/>
            <person name="Silva J.C."/>
            <person name="Badger J.H."/>
            <person name="Albarraq A."/>
            <person name="Angiuoli S."/>
            <person name="Bussey H."/>
            <person name="Bowyer P."/>
            <person name="Cotty P.J."/>
            <person name="Dyer P.S."/>
            <person name="Egan A."/>
            <person name="Galens K."/>
            <person name="Fraser-Liggett C.M."/>
            <person name="Haas B.J."/>
            <person name="Inman J.M."/>
            <person name="Kent R."/>
            <person name="Lemieux S."/>
            <person name="Malavazi I."/>
            <person name="Orvis J."/>
            <person name="Roemer T."/>
            <person name="Ronning C.M."/>
            <person name="Sundaram J.P."/>
            <person name="Sutton G."/>
            <person name="Turner G."/>
            <person name="Venter J.C."/>
            <person name="White O.R."/>
            <person name="Whitty B.R."/>
            <person name="Youngman P."/>
            <person name="Wolfe K.H."/>
            <person name="Goldman G.H."/>
            <person name="Wortman J.R."/>
            <person name="Jiang B."/>
            <person name="Denning D.W."/>
            <person name="Nierman W.C."/>
        </authorList>
    </citation>
    <scope>NUCLEOTIDE SEQUENCE [LARGE SCALE GENOMIC DNA]</scope>
    <source>
        <strain evidence="3">ATCC 1007 / CBS 513.65 / DSM 816 / NCTC 3887 / NRRL 1</strain>
    </source>
</reference>
<dbReference type="InterPro" id="IPR010354">
    <property type="entry name" value="Oleate_hydratase"/>
</dbReference>
<organism evidence="2 3">
    <name type="scientific">Aspergillus clavatus (strain ATCC 1007 / CBS 513.65 / DSM 816 / NCTC 3887 / NRRL 1 / QM 1276 / 107)</name>
    <dbReference type="NCBI Taxonomy" id="344612"/>
    <lineage>
        <taxon>Eukaryota</taxon>
        <taxon>Fungi</taxon>
        <taxon>Dikarya</taxon>
        <taxon>Ascomycota</taxon>
        <taxon>Pezizomycotina</taxon>
        <taxon>Eurotiomycetes</taxon>
        <taxon>Eurotiomycetidae</taxon>
        <taxon>Eurotiales</taxon>
        <taxon>Aspergillaceae</taxon>
        <taxon>Aspergillus</taxon>
        <taxon>Aspergillus subgen. Fumigati</taxon>
    </lineage>
</organism>